<organism evidence="2 3">
    <name type="scientific">Roridomyces roridus</name>
    <dbReference type="NCBI Taxonomy" id="1738132"/>
    <lineage>
        <taxon>Eukaryota</taxon>
        <taxon>Fungi</taxon>
        <taxon>Dikarya</taxon>
        <taxon>Basidiomycota</taxon>
        <taxon>Agaricomycotina</taxon>
        <taxon>Agaricomycetes</taxon>
        <taxon>Agaricomycetidae</taxon>
        <taxon>Agaricales</taxon>
        <taxon>Marasmiineae</taxon>
        <taxon>Mycenaceae</taxon>
        <taxon>Roridomyces</taxon>
    </lineage>
</organism>
<feature type="signal peptide" evidence="1">
    <location>
        <begin position="1"/>
        <end position="21"/>
    </location>
</feature>
<keyword evidence="3" id="KW-1185">Reference proteome</keyword>
<dbReference type="Proteomes" id="UP001221142">
    <property type="component" value="Unassembled WGS sequence"/>
</dbReference>
<dbReference type="AlphaFoldDB" id="A0AAD7BC73"/>
<protein>
    <submittedName>
        <fullName evidence="2">Uncharacterized protein</fullName>
    </submittedName>
</protein>
<evidence type="ECO:0000313" key="3">
    <source>
        <dbReference type="Proteomes" id="UP001221142"/>
    </source>
</evidence>
<feature type="chain" id="PRO_5042185867" evidence="1">
    <location>
        <begin position="22"/>
        <end position="110"/>
    </location>
</feature>
<name>A0AAD7BC73_9AGAR</name>
<reference evidence="2" key="1">
    <citation type="submission" date="2023-03" db="EMBL/GenBank/DDBJ databases">
        <title>Massive genome expansion in bonnet fungi (Mycena s.s.) driven by repeated elements and novel gene families across ecological guilds.</title>
        <authorList>
            <consortium name="Lawrence Berkeley National Laboratory"/>
            <person name="Harder C.B."/>
            <person name="Miyauchi S."/>
            <person name="Viragh M."/>
            <person name="Kuo A."/>
            <person name="Thoen E."/>
            <person name="Andreopoulos B."/>
            <person name="Lu D."/>
            <person name="Skrede I."/>
            <person name="Drula E."/>
            <person name="Henrissat B."/>
            <person name="Morin E."/>
            <person name="Kohler A."/>
            <person name="Barry K."/>
            <person name="LaButti K."/>
            <person name="Morin E."/>
            <person name="Salamov A."/>
            <person name="Lipzen A."/>
            <person name="Mereny Z."/>
            <person name="Hegedus B."/>
            <person name="Baldrian P."/>
            <person name="Stursova M."/>
            <person name="Weitz H."/>
            <person name="Taylor A."/>
            <person name="Grigoriev I.V."/>
            <person name="Nagy L.G."/>
            <person name="Martin F."/>
            <person name="Kauserud H."/>
        </authorList>
    </citation>
    <scope>NUCLEOTIDE SEQUENCE</scope>
    <source>
        <strain evidence="2">9284</strain>
    </source>
</reference>
<evidence type="ECO:0000313" key="2">
    <source>
        <dbReference type="EMBL" id="KAJ7616445.1"/>
    </source>
</evidence>
<gene>
    <name evidence="2" type="ORF">FB45DRAFT_1063906</name>
</gene>
<proteinExistence type="predicted"/>
<keyword evidence="1" id="KW-0732">Signal</keyword>
<comment type="caution">
    <text evidence="2">The sequence shown here is derived from an EMBL/GenBank/DDBJ whole genome shotgun (WGS) entry which is preliminary data.</text>
</comment>
<evidence type="ECO:0000256" key="1">
    <source>
        <dbReference type="SAM" id="SignalP"/>
    </source>
</evidence>
<dbReference type="EMBL" id="JARKIF010000022">
    <property type="protein sequence ID" value="KAJ7616445.1"/>
    <property type="molecule type" value="Genomic_DNA"/>
</dbReference>
<accession>A0AAD7BC73</accession>
<sequence>MQFNVALIASAILAAASPVLGAEFQWWTGAGCTGTAVVTTTNLDPLVCFSIANGGSTKSISYSGVPNFIDFYKSGGGNDQCTNSVLFSFGPGSGCATAPDGFNLESFFYG</sequence>